<protein>
    <submittedName>
        <fullName evidence="6">Disulfide bond formation protein B</fullName>
    </submittedName>
</protein>
<dbReference type="Pfam" id="PF02600">
    <property type="entry name" value="DsbB"/>
    <property type="match status" value="1"/>
</dbReference>
<feature type="transmembrane region" description="Helical" evidence="5">
    <location>
        <begin position="68"/>
        <end position="89"/>
    </location>
</feature>
<comment type="subcellular location">
    <subcellularLocation>
        <location evidence="1">Membrane</location>
        <topology evidence="1">Multi-pass membrane protein</topology>
    </subcellularLocation>
</comment>
<gene>
    <name evidence="6" type="ORF">L2764_27185</name>
</gene>
<dbReference type="InterPro" id="IPR003752">
    <property type="entry name" value="DiS_bond_form_DsbB/BdbC"/>
</dbReference>
<keyword evidence="3 5" id="KW-1133">Transmembrane helix</keyword>
<feature type="transmembrane region" description="Helical" evidence="5">
    <location>
        <begin position="43"/>
        <end position="61"/>
    </location>
</feature>
<evidence type="ECO:0000313" key="6">
    <source>
        <dbReference type="EMBL" id="MCL1128028.1"/>
    </source>
</evidence>
<name>A0ABT0LK14_9GAMM</name>
<evidence type="ECO:0000256" key="4">
    <source>
        <dbReference type="ARBA" id="ARBA00023136"/>
    </source>
</evidence>
<dbReference type="EMBL" id="JAKIKS010000308">
    <property type="protein sequence ID" value="MCL1128028.1"/>
    <property type="molecule type" value="Genomic_DNA"/>
</dbReference>
<keyword evidence="2 5" id="KW-0812">Transmembrane</keyword>
<sequence length="177" mass="19738">MSNKNIIFINILGLLGITSVLLTAFILQLILNELPCPLCLLQRIGFGMVMFGLMLNVRYGIKQRHYGIILIGAVFGLLTSLHQILLHVIPNTPAYGSAIFGFHYYTWAFILFITIILSVSILLILNDIDGNGNYVIGKFGRYVCLGAIAVIALNVVATFFECGPFQCPYDPINYWLF</sequence>
<comment type="caution">
    <text evidence="6">The sequence shown here is derived from an EMBL/GenBank/DDBJ whole genome shotgun (WGS) entry which is preliminary data.</text>
</comment>
<feature type="transmembrane region" description="Helical" evidence="5">
    <location>
        <begin position="7"/>
        <end position="31"/>
    </location>
</feature>
<evidence type="ECO:0000256" key="3">
    <source>
        <dbReference type="ARBA" id="ARBA00022989"/>
    </source>
</evidence>
<keyword evidence="7" id="KW-1185">Reference proteome</keyword>
<dbReference type="RefSeq" id="WP_248943448.1">
    <property type="nucleotide sequence ID" value="NZ_JAKIKS010000308.1"/>
</dbReference>
<reference evidence="6 7" key="1">
    <citation type="submission" date="2022-01" db="EMBL/GenBank/DDBJ databases">
        <title>Whole genome-based taxonomy of the Shewanellaceae.</title>
        <authorList>
            <person name="Martin-Rodriguez A.J."/>
        </authorList>
    </citation>
    <scope>NUCLEOTIDE SEQUENCE [LARGE SCALE GENOMIC DNA]</scope>
    <source>
        <strain evidence="6 7">DSM 17177</strain>
    </source>
</reference>
<evidence type="ECO:0000256" key="2">
    <source>
        <dbReference type="ARBA" id="ARBA00022692"/>
    </source>
</evidence>
<keyword evidence="4 5" id="KW-0472">Membrane</keyword>
<evidence type="ECO:0000256" key="1">
    <source>
        <dbReference type="ARBA" id="ARBA00004141"/>
    </source>
</evidence>
<feature type="transmembrane region" description="Helical" evidence="5">
    <location>
        <begin position="104"/>
        <end position="127"/>
    </location>
</feature>
<evidence type="ECO:0000313" key="7">
    <source>
        <dbReference type="Proteomes" id="UP001203423"/>
    </source>
</evidence>
<proteinExistence type="predicted"/>
<dbReference type="Gene3D" id="1.20.1550.10">
    <property type="entry name" value="DsbB-like"/>
    <property type="match status" value="1"/>
</dbReference>
<accession>A0ABT0LK14</accession>
<feature type="transmembrane region" description="Helical" evidence="5">
    <location>
        <begin position="139"/>
        <end position="160"/>
    </location>
</feature>
<evidence type="ECO:0000256" key="5">
    <source>
        <dbReference type="SAM" id="Phobius"/>
    </source>
</evidence>
<organism evidence="6 7">
    <name type="scientific">Shewanella surugensis</name>
    <dbReference type="NCBI Taxonomy" id="212020"/>
    <lineage>
        <taxon>Bacteria</taxon>
        <taxon>Pseudomonadati</taxon>
        <taxon>Pseudomonadota</taxon>
        <taxon>Gammaproteobacteria</taxon>
        <taxon>Alteromonadales</taxon>
        <taxon>Shewanellaceae</taxon>
        <taxon>Shewanella</taxon>
    </lineage>
</organism>
<dbReference type="InterPro" id="IPR023380">
    <property type="entry name" value="DsbB-like_sf"/>
</dbReference>
<dbReference type="SUPFAM" id="SSF158442">
    <property type="entry name" value="DsbB-like"/>
    <property type="match status" value="1"/>
</dbReference>
<dbReference type="Proteomes" id="UP001203423">
    <property type="component" value="Unassembled WGS sequence"/>
</dbReference>